<protein>
    <submittedName>
        <fullName evidence="2">Galactose oxidase</fullName>
    </submittedName>
</protein>
<reference evidence="2 3" key="1">
    <citation type="journal article" date="2019" name="Environ. Microbiol.">
        <title>At the nexus of three kingdoms: the genome of the mycorrhizal fungus Gigaspora margarita provides insights into plant, endobacterial and fungal interactions.</title>
        <authorList>
            <person name="Venice F."/>
            <person name="Ghignone S."/>
            <person name="Salvioli di Fossalunga A."/>
            <person name="Amselem J."/>
            <person name="Novero M."/>
            <person name="Xianan X."/>
            <person name="Sedzielewska Toro K."/>
            <person name="Morin E."/>
            <person name="Lipzen A."/>
            <person name="Grigoriev I.V."/>
            <person name="Henrissat B."/>
            <person name="Martin F.M."/>
            <person name="Bonfante P."/>
        </authorList>
    </citation>
    <scope>NUCLEOTIDE SEQUENCE [LARGE SCALE GENOMIC DNA]</scope>
    <source>
        <strain evidence="2 3">BEG34</strain>
    </source>
</reference>
<dbReference type="SUPFAM" id="SSF50965">
    <property type="entry name" value="Galactose oxidase, central domain"/>
    <property type="match status" value="1"/>
</dbReference>
<keyword evidence="1" id="KW-0812">Transmembrane</keyword>
<keyword evidence="1" id="KW-0472">Membrane</keyword>
<sequence length="183" mass="20115">MKWSTLYISQNVLLPCFAYAAVLLPTAKIIYIGGIEKQLLIPPRLVDIKMVRLFDTKSFTCSTKQTTGANIVSRAGHAAILTQNDINTWEWSIPKIPQKDAPPSLTLHSATIFENYMIISFGLIVSQLSQQGAAALDNIYILDIRNYTWITVATINNLESIPVPINPSLSTPTLIIVVTSVAA</sequence>
<proteinExistence type="predicted"/>
<dbReference type="AlphaFoldDB" id="A0A8H4AW74"/>
<keyword evidence="3" id="KW-1185">Reference proteome</keyword>
<dbReference type="EMBL" id="WTPW01000181">
    <property type="protein sequence ID" value="KAF0538410.1"/>
    <property type="molecule type" value="Genomic_DNA"/>
</dbReference>
<organism evidence="2 3">
    <name type="scientific">Gigaspora margarita</name>
    <dbReference type="NCBI Taxonomy" id="4874"/>
    <lineage>
        <taxon>Eukaryota</taxon>
        <taxon>Fungi</taxon>
        <taxon>Fungi incertae sedis</taxon>
        <taxon>Mucoromycota</taxon>
        <taxon>Glomeromycotina</taxon>
        <taxon>Glomeromycetes</taxon>
        <taxon>Diversisporales</taxon>
        <taxon>Gigasporaceae</taxon>
        <taxon>Gigaspora</taxon>
    </lineage>
</organism>
<gene>
    <name evidence="2" type="ORF">F8M41_007816</name>
</gene>
<dbReference type="InterPro" id="IPR011043">
    <property type="entry name" value="Gal_Oxase/kelch_b-propeller"/>
</dbReference>
<evidence type="ECO:0000256" key="1">
    <source>
        <dbReference type="SAM" id="Phobius"/>
    </source>
</evidence>
<dbReference type="Gene3D" id="2.120.10.80">
    <property type="entry name" value="Kelch-type beta propeller"/>
    <property type="match status" value="1"/>
</dbReference>
<accession>A0A8H4AW74</accession>
<evidence type="ECO:0000313" key="3">
    <source>
        <dbReference type="Proteomes" id="UP000439903"/>
    </source>
</evidence>
<comment type="caution">
    <text evidence="2">The sequence shown here is derived from an EMBL/GenBank/DDBJ whole genome shotgun (WGS) entry which is preliminary data.</text>
</comment>
<dbReference type="Proteomes" id="UP000439903">
    <property type="component" value="Unassembled WGS sequence"/>
</dbReference>
<keyword evidence="1" id="KW-1133">Transmembrane helix</keyword>
<name>A0A8H4AW74_GIGMA</name>
<feature type="transmembrane region" description="Helical" evidence="1">
    <location>
        <begin position="12"/>
        <end position="34"/>
    </location>
</feature>
<evidence type="ECO:0000313" key="2">
    <source>
        <dbReference type="EMBL" id="KAF0538410.1"/>
    </source>
</evidence>
<dbReference type="InterPro" id="IPR015915">
    <property type="entry name" value="Kelch-typ_b-propeller"/>
</dbReference>
<dbReference type="OrthoDB" id="2478803at2759"/>